<dbReference type="Proteomes" id="UP000244884">
    <property type="component" value="Chromosome"/>
</dbReference>
<feature type="domain" description="FAD/NAD(P)-binding" evidence="16">
    <location>
        <begin position="8"/>
        <end position="328"/>
    </location>
</feature>
<evidence type="ECO:0000256" key="1">
    <source>
        <dbReference type="ARBA" id="ARBA00007532"/>
    </source>
</evidence>
<dbReference type="InterPro" id="IPR050151">
    <property type="entry name" value="Class-I_Pyr_Nuc-Dis_Oxidored"/>
</dbReference>
<comment type="catalytic activity">
    <reaction evidence="10 14">
        <text>N(6)-[(R)-dihydrolipoyl]-L-lysyl-[protein] + NAD(+) = N(6)-[(R)-lipoyl]-L-lysyl-[protein] + NADH + H(+)</text>
        <dbReference type="Rhea" id="RHEA:15045"/>
        <dbReference type="Rhea" id="RHEA-COMP:10474"/>
        <dbReference type="Rhea" id="RHEA-COMP:10475"/>
        <dbReference type="ChEBI" id="CHEBI:15378"/>
        <dbReference type="ChEBI" id="CHEBI:57540"/>
        <dbReference type="ChEBI" id="CHEBI:57945"/>
        <dbReference type="ChEBI" id="CHEBI:83099"/>
        <dbReference type="ChEBI" id="CHEBI:83100"/>
        <dbReference type="EC" id="1.8.1.4"/>
    </reaction>
</comment>
<feature type="binding site" evidence="12">
    <location>
        <position position="313"/>
    </location>
    <ligand>
        <name>FAD</name>
        <dbReference type="ChEBI" id="CHEBI:57692"/>
    </ligand>
</feature>
<dbReference type="PIRSF" id="PIRSF000350">
    <property type="entry name" value="Mercury_reductase_MerA"/>
    <property type="match status" value="1"/>
</dbReference>
<evidence type="ECO:0000256" key="5">
    <source>
        <dbReference type="ARBA" id="ARBA00022827"/>
    </source>
</evidence>
<evidence type="ECO:0000256" key="7">
    <source>
        <dbReference type="ARBA" id="ARBA00023027"/>
    </source>
</evidence>
<reference evidence="17 18" key="1">
    <citation type="submission" date="2018-04" db="EMBL/GenBank/DDBJ databases">
        <title>Genome sequence of Buchnera aphidicola from Melaphis sacchari.</title>
        <authorList>
            <person name="Geib S.M."/>
            <person name="Palmer N.A."/>
            <person name="Sattler S.E."/>
            <person name="Sarath G."/>
        </authorList>
    </citation>
    <scope>NUCLEOTIDE SEQUENCE [LARGE SCALE GENOMIC DNA]</scope>
    <source>
        <strain evidence="17 18">LSU</strain>
    </source>
</reference>
<feature type="binding site" evidence="12">
    <location>
        <position position="54"/>
    </location>
    <ligand>
        <name>FAD</name>
        <dbReference type="ChEBI" id="CHEBI:57692"/>
    </ligand>
</feature>
<dbReference type="InterPro" id="IPR001100">
    <property type="entry name" value="Pyr_nuc-diS_OxRdtase"/>
</dbReference>
<evidence type="ECO:0000256" key="8">
    <source>
        <dbReference type="ARBA" id="ARBA00023157"/>
    </source>
</evidence>
<dbReference type="InterPro" id="IPR016156">
    <property type="entry name" value="FAD/NAD-linked_Rdtase_dimer_sf"/>
</dbReference>
<evidence type="ECO:0000259" key="16">
    <source>
        <dbReference type="Pfam" id="PF07992"/>
    </source>
</evidence>
<keyword evidence="8" id="KW-1015">Disulfide bond</keyword>
<evidence type="ECO:0000256" key="12">
    <source>
        <dbReference type="PIRSR" id="PIRSR000350-3"/>
    </source>
</evidence>
<evidence type="ECO:0000259" key="15">
    <source>
        <dbReference type="Pfam" id="PF02852"/>
    </source>
</evidence>
<accession>A0A2U8DH52</accession>
<protein>
    <recommendedName>
        <fullName evidence="3 14">Dihydrolipoyl dehydrogenase</fullName>
        <ecNumber evidence="2 14">1.8.1.4</ecNumber>
    </recommendedName>
</protein>
<organism evidence="17 18">
    <name type="scientific">Buchnera aphidicola</name>
    <name type="common">Melanaphis sacchari</name>
    <dbReference type="NCBI Taxonomy" id="2173854"/>
    <lineage>
        <taxon>Bacteria</taxon>
        <taxon>Pseudomonadati</taxon>
        <taxon>Pseudomonadota</taxon>
        <taxon>Gammaproteobacteria</taxon>
        <taxon>Enterobacterales</taxon>
        <taxon>Erwiniaceae</taxon>
        <taxon>Buchnera</taxon>
    </lineage>
</organism>
<proteinExistence type="inferred from homology"/>
<evidence type="ECO:0000313" key="17">
    <source>
        <dbReference type="EMBL" id="AWH90564.1"/>
    </source>
</evidence>
<dbReference type="Pfam" id="PF07992">
    <property type="entry name" value="Pyr_redox_2"/>
    <property type="match status" value="1"/>
</dbReference>
<comment type="miscellaneous">
    <text evidence="14">The active site is a redox-active disulfide bond.</text>
</comment>
<keyword evidence="12" id="KW-0547">Nucleotide-binding</keyword>
<evidence type="ECO:0000256" key="11">
    <source>
        <dbReference type="PIRSR" id="PIRSR000350-2"/>
    </source>
</evidence>
<comment type="similarity">
    <text evidence="1 14">Belongs to the class-I pyridine nucleotide-disulfide oxidoreductase family.</text>
</comment>
<comment type="cofactor">
    <cofactor evidence="12 14">
        <name>FAD</name>
        <dbReference type="ChEBI" id="CHEBI:57692"/>
    </cofactor>
    <text evidence="12 14">Binds 1 FAD per subunit.</text>
</comment>
<evidence type="ECO:0000256" key="14">
    <source>
        <dbReference type="RuleBase" id="RU003692"/>
    </source>
</evidence>
<keyword evidence="6 14" id="KW-0560">Oxidoreductase</keyword>
<evidence type="ECO:0000256" key="3">
    <source>
        <dbReference type="ARBA" id="ARBA00016961"/>
    </source>
</evidence>
<dbReference type="PANTHER" id="PTHR22912:SF160">
    <property type="entry name" value="DIHYDROLIPOYL DEHYDROGENASE"/>
    <property type="match status" value="1"/>
</dbReference>
<dbReference type="GO" id="GO:0004148">
    <property type="term" value="F:dihydrolipoyl dehydrogenase (NADH) activity"/>
    <property type="evidence" value="ECO:0007669"/>
    <property type="project" value="UniProtKB-EC"/>
</dbReference>
<feature type="active site" description="Proton acceptor" evidence="11">
    <location>
        <position position="445"/>
    </location>
</feature>
<feature type="binding site" evidence="12">
    <location>
        <begin position="182"/>
        <end position="189"/>
    </location>
    <ligand>
        <name>NAD(+)</name>
        <dbReference type="ChEBI" id="CHEBI:57540"/>
    </ligand>
</feature>
<evidence type="ECO:0000256" key="2">
    <source>
        <dbReference type="ARBA" id="ARBA00012608"/>
    </source>
</evidence>
<dbReference type="InterPro" id="IPR036188">
    <property type="entry name" value="FAD/NAD-bd_sf"/>
</dbReference>
<dbReference type="GO" id="GO:0050660">
    <property type="term" value="F:flavin adenine dinucleotide binding"/>
    <property type="evidence" value="ECO:0007669"/>
    <property type="project" value="InterPro"/>
</dbReference>
<evidence type="ECO:0000256" key="6">
    <source>
        <dbReference type="ARBA" id="ARBA00023002"/>
    </source>
</evidence>
<feature type="binding site" evidence="12">
    <location>
        <begin position="319"/>
        <end position="322"/>
    </location>
    <ligand>
        <name>FAD</name>
        <dbReference type="ChEBI" id="CHEBI:57692"/>
    </ligand>
</feature>
<dbReference type="GO" id="GO:0006103">
    <property type="term" value="P:2-oxoglutarate metabolic process"/>
    <property type="evidence" value="ECO:0007669"/>
    <property type="project" value="TreeGrafter"/>
</dbReference>
<feature type="disulfide bond" description="Redox-active" evidence="13">
    <location>
        <begin position="45"/>
        <end position="50"/>
    </location>
</feature>
<evidence type="ECO:0000256" key="13">
    <source>
        <dbReference type="PIRSR" id="PIRSR000350-4"/>
    </source>
</evidence>
<dbReference type="Gene3D" id="3.30.390.30">
    <property type="match status" value="1"/>
</dbReference>
<sequence>MYQEIKTEVVVIGSGPAGYSAAFRCSDLGLDTTLVEFHENLGGVCLNVGCIPSKSLLHIAKVIKEAEELSKLGVFFKSPTLDLEKIQNWKKNIINQFSNSLLKMAKHRKINTIFGKACFSSTNSLLVEHNKNSYVISFKNAIIATGSHPIEIPSLPNKDDRIWNSTDALSFKKVPNQLLIVGGGIIGLEMATIYSALKSKVDIVDRFNTFLPVLDEDISAIYLKSINDRFNVFLNTHVKSIQPEEKGLFVTLGKEDNEEKDLYYDNVLVAIGRKPNIEYLNLNDIGIKLNEFGFIEVNTQLKTNISHIYAVGDVTGFPMLAHKAIHEAHIAAEVICGKNHYFEPKVIPSIAYTDPEISWVGLSEKEAKNQNIDYEIAKFPWNASGRAHASNSMSGITKLIFNKENNQIIGGSIVGTNASELISEIGLAIEMGCDAEDIALTIHPHPTLSESISLCAEVFQGTVTDVLNLKKHNS</sequence>
<dbReference type="PRINTS" id="PR00368">
    <property type="entry name" value="FADPNR"/>
</dbReference>
<dbReference type="InterPro" id="IPR012999">
    <property type="entry name" value="Pyr_OxRdtase_I_AS"/>
</dbReference>
<dbReference type="SUPFAM" id="SSF51905">
    <property type="entry name" value="FAD/NAD(P)-binding domain"/>
    <property type="match status" value="1"/>
</dbReference>
<feature type="binding site" evidence="12">
    <location>
        <begin position="145"/>
        <end position="147"/>
    </location>
    <ligand>
        <name>FAD</name>
        <dbReference type="ChEBI" id="CHEBI:57692"/>
    </ligand>
</feature>
<dbReference type="EC" id="1.8.1.4" evidence="2 14"/>
<gene>
    <name evidence="17" type="primary">lpdA</name>
    <name evidence="17" type="ORF">DD681_01990</name>
</gene>
<dbReference type="EMBL" id="CP029161">
    <property type="protein sequence ID" value="AWH90564.1"/>
    <property type="molecule type" value="Genomic_DNA"/>
</dbReference>
<dbReference type="InterPro" id="IPR006258">
    <property type="entry name" value="Lipoamide_DH"/>
</dbReference>
<keyword evidence="9 14" id="KW-0676">Redox-active center</keyword>
<dbReference type="Pfam" id="PF02852">
    <property type="entry name" value="Pyr_redox_dim"/>
    <property type="match status" value="1"/>
</dbReference>
<feature type="binding site" evidence="12">
    <location>
        <position position="272"/>
    </location>
    <ligand>
        <name>NAD(+)</name>
        <dbReference type="ChEBI" id="CHEBI:57540"/>
    </ligand>
</feature>
<evidence type="ECO:0000313" key="18">
    <source>
        <dbReference type="Proteomes" id="UP000244884"/>
    </source>
</evidence>
<dbReference type="PRINTS" id="PR00411">
    <property type="entry name" value="PNDRDTASEI"/>
</dbReference>
<dbReference type="GO" id="GO:0006979">
    <property type="term" value="P:response to oxidative stress"/>
    <property type="evidence" value="ECO:0007669"/>
    <property type="project" value="UniProtKB-ARBA"/>
</dbReference>
<dbReference type="RefSeq" id="WP_158341339.1">
    <property type="nucleotide sequence ID" value="NZ_CP029161.1"/>
</dbReference>
<feature type="domain" description="Pyridine nucleotide-disulphide oxidoreductase dimerisation" evidence="15">
    <location>
        <begin position="347"/>
        <end position="452"/>
    </location>
</feature>
<keyword evidence="5 12" id="KW-0274">FAD</keyword>
<keyword evidence="4 14" id="KW-0285">Flavoprotein</keyword>
<dbReference type="InterPro" id="IPR004099">
    <property type="entry name" value="Pyr_nucl-diS_OxRdtase_dimer"/>
</dbReference>
<evidence type="ECO:0000256" key="4">
    <source>
        <dbReference type="ARBA" id="ARBA00022630"/>
    </source>
</evidence>
<name>A0A2U8DH52_9GAMM</name>
<evidence type="ECO:0000256" key="9">
    <source>
        <dbReference type="ARBA" id="ARBA00023284"/>
    </source>
</evidence>
<dbReference type="Gene3D" id="3.50.50.60">
    <property type="entry name" value="FAD/NAD(P)-binding domain"/>
    <property type="match status" value="2"/>
</dbReference>
<dbReference type="NCBIfam" id="TIGR01350">
    <property type="entry name" value="lipoamide_DH"/>
    <property type="match status" value="1"/>
</dbReference>
<dbReference type="FunFam" id="3.30.390.30:FF:000001">
    <property type="entry name" value="Dihydrolipoyl dehydrogenase"/>
    <property type="match status" value="1"/>
</dbReference>
<dbReference type="InterPro" id="IPR023753">
    <property type="entry name" value="FAD/NAD-binding_dom"/>
</dbReference>
<evidence type="ECO:0000256" key="10">
    <source>
        <dbReference type="ARBA" id="ARBA00049187"/>
    </source>
</evidence>
<dbReference type="AlphaFoldDB" id="A0A2U8DH52"/>
<keyword evidence="7 12" id="KW-0520">NAD</keyword>
<dbReference type="SUPFAM" id="SSF55424">
    <property type="entry name" value="FAD/NAD-linked reductases, dimerisation (C-terminal) domain"/>
    <property type="match status" value="1"/>
</dbReference>
<dbReference type="PROSITE" id="PS00076">
    <property type="entry name" value="PYRIDINE_REDOX_1"/>
    <property type="match status" value="1"/>
</dbReference>
<dbReference type="OrthoDB" id="9800167at2"/>
<dbReference type="PANTHER" id="PTHR22912">
    <property type="entry name" value="DISULFIDE OXIDOREDUCTASE"/>
    <property type="match status" value="1"/>
</dbReference>